<proteinExistence type="predicted"/>
<feature type="region of interest" description="Disordered" evidence="1">
    <location>
        <begin position="151"/>
        <end position="265"/>
    </location>
</feature>
<dbReference type="AlphaFoldDB" id="A0A448WAY5"/>
<organism evidence="2 3">
    <name type="scientific">Protopolystoma xenopodis</name>
    <dbReference type="NCBI Taxonomy" id="117903"/>
    <lineage>
        <taxon>Eukaryota</taxon>
        <taxon>Metazoa</taxon>
        <taxon>Spiralia</taxon>
        <taxon>Lophotrochozoa</taxon>
        <taxon>Platyhelminthes</taxon>
        <taxon>Monogenea</taxon>
        <taxon>Polyopisthocotylea</taxon>
        <taxon>Polystomatidea</taxon>
        <taxon>Polystomatidae</taxon>
        <taxon>Protopolystoma</taxon>
    </lineage>
</organism>
<feature type="region of interest" description="Disordered" evidence="1">
    <location>
        <begin position="68"/>
        <end position="123"/>
    </location>
</feature>
<gene>
    <name evidence="2" type="ORF">PXEA_LOCUS730</name>
</gene>
<dbReference type="Proteomes" id="UP000784294">
    <property type="component" value="Unassembled WGS sequence"/>
</dbReference>
<accession>A0A448WAY5</accession>
<name>A0A448WAY5_9PLAT</name>
<feature type="region of interest" description="Disordered" evidence="1">
    <location>
        <begin position="318"/>
        <end position="337"/>
    </location>
</feature>
<evidence type="ECO:0000313" key="3">
    <source>
        <dbReference type="Proteomes" id="UP000784294"/>
    </source>
</evidence>
<reference evidence="2" key="1">
    <citation type="submission" date="2018-11" db="EMBL/GenBank/DDBJ databases">
        <authorList>
            <consortium name="Pathogen Informatics"/>
        </authorList>
    </citation>
    <scope>NUCLEOTIDE SEQUENCE</scope>
</reference>
<evidence type="ECO:0000313" key="2">
    <source>
        <dbReference type="EMBL" id="VEL07290.1"/>
    </source>
</evidence>
<dbReference type="EMBL" id="CAAALY010001417">
    <property type="protein sequence ID" value="VEL07290.1"/>
    <property type="molecule type" value="Genomic_DNA"/>
</dbReference>
<evidence type="ECO:0000256" key="1">
    <source>
        <dbReference type="SAM" id="MobiDB-lite"/>
    </source>
</evidence>
<feature type="compositionally biased region" description="Acidic residues" evidence="1">
    <location>
        <begin position="97"/>
        <end position="113"/>
    </location>
</feature>
<keyword evidence="3" id="KW-1185">Reference proteome</keyword>
<sequence length="419" mass="44516">MSLTLGLVQNGSRSWTGSMVDLNETAYRRSELSSGPMLLRRRLARYASAPASASGSVASRPVKHADLEADGDGEESVASGTWRPIPPVDYAWQSSESDGDGDDDDDDDDEEEGAGSRATRPASPHWYWLDGLREYVGLSGLLRRKLASAFAHRDPTPRSGQVAPDPAPHSAVRGSPDSSLFVSGPTDGPETGEPDSPEAGESGRARPVSGLRPRRRHCLSDGDLSTAIDTKAALDWASAKQPPKPLGSPSSLAEDDDSFDEPGSPDAFLACAETLATVEAVETVETAAPAVLATPVLGGEEATGADSLLDSSLDEPASFEALESSSPETSDASLGLAEPRKKLRKTVTFADELGKLLTEVRVFNDPLSRSCLACKPSNSRFCFLLYTHLPSLLIPSSSLVMTLQFEGIRQSHRPTLLPF</sequence>
<protein>
    <submittedName>
        <fullName evidence="2">Uncharacterized protein</fullName>
    </submittedName>
</protein>
<comment type="caution">
    <text evidence="2">The sequence shown here is derived from an EMBL/GenBank/DDBJ whole genome shotgun (WGS) entry which is preliminary data.</text>
</comment>
<feature type="compositionally biased region" description="Polar residues" evidence="1">
    <location>
        <begin position="323"/>
        <end position="332"/>
    </location>
</feature>